<dbReference type="Proteomes" id="UP001407405">
    <property type="component" value="Unassembled WGS sequence"/>
</dbReference>
<protein>
    <submittedName>
        <fullName evidence="1">Uncharacterized protein</fullName>
    </submittedName>
</protein>
<organism evidence="1 2">
    <name type="scientific">Anoxynatronum sibiricum</name>
    <dbReference type="NCBI Taxonomy" id="210623"/>
    <lineage>
        <taxon>Bacteria</taxon>
        <taxon>Bacillati</taxon>
        <taxon>Bacillota</taxon>
        <taxon>Clostridia</taxon>
        <taxon>Eubacteriales</taxon>
        <taxon>Clostridiaceae</taxon>
        <taxon>Anoxynatronum</taxon>
    </lineage>
</organism>
<name>A0ABU9VWC0_9CLOT</name>
<evidence type="ECO:0000313" key="1">
    <source>
        <dbReference type="EMBL" id="MEN1761463.1"/>
    </source>
</evidence>
<dbReference type="EMBL" id="JBCITM010000016">
    <property type="protein sequence ID" value="MEN1761463.1"/>
    <property type="molecule type" value="Genomic_DNA"/>
</dbReference>
<accession>A0ABU9VWC0</accession>
<evidence type="ECO:0000313" key="2">
    <source>
        <dbReference type="Proteomes" id="UP001407405"/>
    </source>
</evidence>
<reference evidence="1 2" key="1">
    <citation type="submission" date="2024-04" db="EMBL/GenBank/DDBJ databases">
        <title>Genome sequencing and metabolic network reconstruction of aminoacids and betaine degradation by Anoxynatronum sibiricum.</title>
        <authorList>
            <person name="Detkova E.N."/>
            <person name="Boltjanskaja Y.V."/>
            <person name="Mardanov A.V."/>
            <person name="Kevbrin V."/>
        </authorList>
    </citation>
    <scope>NUCLEOTIDE SEQUENCE [LARGE SCALE GENOMIC DNA]</scope>
    <source>
        <strain evidence="1 2">Z-7981</strain>
    </source>
</reference>
<dbReference type="RefSeq" id="WP_343186752.1">
    <property type="nucleotide sequence ID" value="NZ_JBCITM010000016.1"/>
</dbReference>
<gene>
    <name evidence="1" type="ORF">AAIG11_13300</name>
</gene>
<keyword evidence="2" id="KW-1185">Reference proteome</keyword>
<comment type="caution">
    <text evidence="1">The sequence shown here is derived from an EMBL/GenBank/DDBJ whole genome shotgun (WGS) entry which is preliminary data.</text>
</comment>
<sequence length="62" mass="7123">MPGWGIRGKDGATVEVHMGQYECKFYVIHATPDRDPWLLLFKDPLKLAEYMANLKIIMEVGE</sequence>
<proteinExistence type="predicted"/>